<dbReference type="GO" id="GO:0004777">
    <property type="term" value="F:succinate-semialdehyde dehydrogenase (NAD+) activity"/>
    <property type="evidence" value="ECO:0007669"/>
    <property type="project" value="TreeGrafter"/>
</dbReference>
<dbReference type="GeneID" id="27362231"/>
<evidence type="ECO:0000256" key="1">
    <source>
        <dbReference type="ARBA" id="ARBA00023002"/>
    </source>
</evidence>
<feature type="region of interest" description="Disordered" evidence="3">
    <location>
        <begin position="404"/>
        <end position="435"/>
    </location>
</feature>
<dbReference type="InterPro" id="IPR015590">
    <property type="entry name" value="Aldehyde_DH_dom"/>
</dbReference>
<dbReference type="HOGENOM" id="CLU_297718_0_0_1"/>
<dbReference type="OrthoDB" id="25921at2759"/>
<dbReference type="GO" id="GO:0005737">
    <property type="term" value="C:cytoplasm"/>
    <property type="evidence" value="ECO:0007669"/>
    <property type="project" value="TreeGrafter"/>
</dbReference>
<dbReference type="PANTHER" id="PTHR43353">
    <property type="entry name" value="SUCCINATE-SEMIALDEHYDE DEHYDROGENASE, MITOCHONDRIAL"/>
    <property type="match status" value="1"/>
</dbReference>
<dbReference type="STRING" id="215243.A0A0D2DNZ6"/>
<proteinExistence type="predicted"/>
<name>A0A0D2DNZ6_9EURO</name>
<feature type="compositionally biased region" description="Polar residues" evidence="3">
    <location>
        <begin position="482"/>
        <end position="494"/>
    </location>
</feature>
<dbReference type="EMBL" id="KN847343">
    <property type="protein sequence ID" value="KIW37504.1"/>
    <property type="molecule type" value="Genomic_DNA"/>
</dbReference>
<dbReference type="RefSeq" id="XP_016257720.1">
    <property type="nucleotide sequence ID" value="XM_016411679.1"/>
</dbReference>
<dbReference type="Gene3D" id="3.40.605.10">
    <property type="entry name" value="Aldehyde Dehydrogenase, Chain A, domain 1"/>
    <property type="match status" value="1"/>
</dbReference>
<dbReference type="Pfam" id="PF00171">
    <property type="entry name" value="Aldedh"/>
    <property type="match status" value="1"/>
</dbReference>
<keyword evidence="2" id="KW-0539">Nucleus</keyword>
<dbReference type="InterPro" id="IPR016161">
    <property type="entry name" value="Ald_DH/histidinol_DH"/>
</dbReference>
<gene>
    <name evidence="5" type="ORF">PV06_10157</name>
</gene>
<feature type="domain" description="Xylanolytic transcriptional activator regulatory" evidence="4">
    <location>
        <begin position="646"/>
        <end position="722"/>
    </location>
</feature>
<keyword evidence="1" id="KW-0560">Oxidoreductase</keyword>
<dbReference type="SMART" id="SM00906">
    <property type="entry name" value="Fungal_trans"/>
    <property type="match status" value="1"/>
</dbReference>
<dbReference type="InterPro" id="IPR050740">
    <property type="entry name" value="Aldehyde_DH_Superfamily"/>
</dbReference>
<dbReference type="InterPro" id="IPR016160">
    <property type="entry name" value="Ald_DH_CS_CYS"/>
</dbReference>
<dbReference type="VEuPathDB" id="FungiDB:PV06_10157"/>
<dbReference type="GO" id="GO:0006351">
    <property type="term" value="P:DNA-templated transcription"/>
    <property type="evidence" value="ECO:0007669"/>
    <property type="project" value="InterPro"/>
</dbReference>
<sequence>MLELELLESGIKLTRSWNRRELSQGTPENQSPEATEMGFSNSQPQGRSRNDFDIRERQAAERIREAERIGGTVHTPSAPNRRVLTIKQPIGVCVALVPWNFPVAMAVRKAAAALAAGCNTIVKPSPETPLSILTLVYLAELAGFERGVLNVLTTSLVNTPKLSEALRRHPLVRKVTFTGSARIGTVVSEICSDGITKLTLELGGDCPFLHHFWLFRLTATALCHLKFRHAGQSCVCVNRCYVQAEVYDKVIALLVDWVRMLVAGHGTAPETTMGPLNTEQGVLNLEAHVKDAVNKRNGVVASGGHRLPGARGYFFEPTITLNAGADMLVAREDTSGPILAVCKFETEEQVVREANNTDSSDELPRSFLLSLEQQIVQAEADLAIKGRLDTVNAPRSQLEWSSVAHDECGQYEPSGSNRRPSDDLANAARPANRASTVVNNDELSRVKILSSPVMQSLVSASMPSGSGATELLMRVRLGMTPSLSQTGQRGTNPVASHRNDGNKVDASVLARVPPEIVRALVRKYFSVFQPHYPLIDADALRRHVEVVGSSLGWPLQQHESHDSEIYRLVVPSHHFLIAYLVLAIALTVDTIDAVHETRCMSLSTSLFTEGVAHLNSLSTCPSDITWVQAILLATLYATIVPRSANVWVLSGVAMRTCVELGLHRELPTGIMASHGPDDKETRRLVFWTAYCIDRSICSSLQRPLTTLDATIDTQLPKDSASEAFLGSIEYHQLLSEMTQIHFQAEPLPQQFDWDGWLTDMERRLRQWHLQRRSDTKSIESPDFALSRGLMILHRPSPRVPRPSEASLLMSFEAACTAACAYREQIASGSLRRLWISAHYTLEAAMVVLFCLRHGCNSIRTKFAPHKILDMTKLLTVNFVMIADQGWPEASAYAGIYERLLGTLLEPVLSPSALSCFSPAQDAELLRLLYPSPARLEKLRLGHNIQQAEGDWPLDSDIWDTSWQLFDFESLAEPTFDQETELFNTSQWILSDNTGALDLESAFMTYDPHENF</sequence>
<dbReference type="GO" id="GO:0003677">
    <property type="term" value="F:DNA binding"/>
    <property type="evidence" value="ECO:0007669"/>
    <property type="project" value="InterPro"/>
</dbReference>
<accession>A0A0D2DNZ6</accession>
<feature type="region of interest" description="Disordered" evidence="3">
    <location>
        <begin position="482"/>
        <end position="501"/>
    </location>
</feature>
<dbReference type="InterPro" id="IPR016162">
    <property type="entry name" value="Ald_DH_N"/>
</dbReference>
<dbReference type="PANTHER" id="PTHR43353:SF7">
    <property type="entry name" value="SUCCINATE SEMIALDEHYDE DEHYDROGENASE (EUROFUNG)"/>
    <property type="match status" value="1"/>
</dbReference>
<dbReference type="PROSITE" id="PS00070">
    <property type="entry name" value="ALDEHYDE_DEHYDR_CYS"/>
    <property type="match status" value="1"/>
</dbReference>
<feature type="compositionally biased region" description="Polar residues" evidence="3">
    <location>
        <begin position="23"/>
        <end position="47"/>
    </location>
</feature>
<dbReference type="InterPro" id="IPR007219">
    <property type="entry name" value="XnlR_reg_dom"/>
</dbReference>
<feature type="region of interest" description="Disordered" evidence="3">
    <location>
        <begin position="18"/>
        <end position="52"/>
    </location>
</feature>
<evidence type="ECO:0000256" key="3">
    <source>
        <dbReference type="SAM" id="MobiDB-lite"/>
    </source>
</evidence>
<dbReference type="Gene3D" id="3.40.309.10">
    <property type="entry name" value="Aldehyde Dehydrogenase, Chain A, domain 2"/>
    <property type="match status" value="1"/>
</dbReference>
<dbReference type="AlphaFoldDB" id="A0A0D2DNZ6"/>
<evidence type="ECO:0000259" key="4">
    <source>
        <dbReference type="SMART" id="SM00906"/>
    </source>
</evidence>
<dbReference type="SUPFAM" id="SSF53720">
    <property type="entry name" value="ALDH-like"/>
    <property type="match status" value="1"/>
</dbReference>
<reference evidence="5 6" key="1">
    <citation type="submission" date="2015-01" db="EMBL/GenBank/DDBJ databases">
        <title>The Genome Sequence of Exophiala oligosperma CBS72588.</title>
        <authorList>
            <consortium name="The Broad Institute Genomics Platform"/>
            <person name="Cuomo C."/>
            <person name="de Hoog S."/>
            <person name="Gorbushina A."/>
            <person name="Stielow B."/>
            <person name="Teixiera M."/>
            <person name="Abouelleil A."/>
            <person name="Chapman S.B."/>
            <person name="Priest M."/>
            <person name="Young S.K."/>
            <person name="Wortman J."/>
            <person name="Nusbaum C."/>
            <person name="Birren B."/>
        </authorList>
    </citation>
    <scope>NUCLEOTIDE SEQUENCE [LARGE SCALE GENOMIC DNA]</scope>
    <source>
        <strain evidence="5 6">CBS 72588</strain>
    </source>
</reference>
<dbReference type="Proteomes" id="UP000053342">
    <property type="component" value="Unassembled WGS sequence"/>
</dbReference>
<organism evidence="5 6">
    <name type="scientific">Exophiala oligosperma</name>
    <dbReference type="NCBI Taxonomy" id="215243"/>
    <lineage>
        <taxon>Eukaryota</taxon>
        <taxon>Fungi</taxon>
        <taxon>Dikarya</taxon>
        <taxon>Ascomycota</taxon>
        <taxon>Pezizomycotina</taxon>
        <taxon>Eurotiomycetes</taxon>
        <taxon>Chaetothyriomycetidae</taxon>
        <taxon>Chaetothyriales</taxon>
        <taxon>Herpotrichiellaceae</taxon>
        <taxon>Exophiala</taxon>
    </lineage>
</organism>
<evidence type="ECO:0000256" key="2">
    <source>
        <dbReference type="ARBA" id="ARBA00023242"/>
    </source>
</evidence>
<dbReference type="GO" id="GO:0008270">
    <property type="term" value="F:zinc ion binding"/>
    <property type="evidence" value="ECO:0007669"/>
    <property type="project" value="InterPro"/>
</dbReference>
<dbReference type="FunFam" id="3.40.605.10:FF:000063">
    <property type="entry name" value="Succinate-semialdehyde dehydrogenase, mitochondrial"/>
    <property type="match status" value="1"/>
</dbReference>
<protein>
    <recommendedName>
        <fullName evidence="4">Xylanolytic transcriptional activator regulatory domain-containing protein</fullName>
    </recommendedName>
</protein>
<keyword evidence="6" id="KW-1185">Reference proteome</keyword>
<dbReference type="CDD" id="cd12148">
    <property type="entry name" value="fungal_TF_MHR"/>
    <property type="match status" value="1"/>
</dbReference>
<dbReference type="Pfam" id="PF04082">
    <property type="entry name" value="Fungal_trans"/>
    <property type="match status" value="1"/>
</dbReference>
<dbReference type="InterPro" id="IPR016163">
    <property type="entry name" value="Ald_DH_C"/>
</dbReference>
<evidence type="ECO:0000313" key="5">
    <source>
        <dbReference type="EMBL" id="KIW37504.1"/>
    </source>
</evidence>
<dbReference type="GO" id="GO:0009450">
    <property type="term" value="P:gamma-aminobutyric acid catabolic process"/>
    <property type="evidence" value="ECO:0007669"/>
    <property type="project" value="TreeGrafter"/>
</dbReference>
<evidence type="ECO:0000313" key="6">
    <source>
        <dbReference type="Proteomes" id="UP000053342"/>
    </source>
</evidence>